<protein>
    <submittedName>
        <fullName evidence="3">Signal peptidase-like protein</fullName>
    </submittedName>
    <submittedName>
        <fullName evidence="2">Stage 0 sporulation family protein</fullName>
    </submittedName>
</protein>
<dbReference type="RefSeq" id="WP_273000213.1">
    <property type="nucleotide sequence ID" value="NZ_PEBV01000017.1"/>
</dbReference>
<dbReference type="NCBIfam" id="NF041131">
    <property type="entry name" value="RicT_YaaT_fam"/>
    <property type="match status" value="1"/>
</dbReference>
<dbReference type="PANTHER" id="PTHR43830">
    <property type="entry name" value="PROTEIN PSP1"/>
    <property type="match status" value="1"/>
</dbReference>
<reference evidence="3 4" key="1">
    <citation type="submission" date="2017-08" db="EMBL/GenBank/DDBJ databases">
        <title>Burning lignite coal seam in the remote Altai Mountains harbors a hydrogen-driven thermophilic microbial community.</title>
        <authorList>
            <person name="Kadnikov V.V."/>
            <person name="Mardanov A.V."/>
            <person name="Ivasenko D."/>
            <person name="Beletsky A.V."/>
            <person name="Karnachuk O.V."/>
            <person name="Ravin N.V."/>
        </authorList>
    </citation>
    <scope>NUCLEOTIDE SEQUENCE [LARGE SCALE GENOMIC DNA]</scope>
    <source>
        <strain evidence="3">AL33</strain>
    </source>
</reference>
<reference evidence="2" key="2">
    <citation type="journal article" date="2021" name="Microbiology">
        <title>Metagenomic Analysis of the Microbial Community in the Underground Coal Fire Area (Kemerovo Region, Russia) Revealed Predominance of Thermophilic Members of the Phyla Deinococcus-thermus, Aquificae, and Firmicutes.</title>
        <authorList>
            <person name="Kadnikov V."/>
            <person name="Mardanov A.V."/>
            <person name="Beletsky A.V."/>
            <person name="Karnachuk O.V."/>
            <person name="Ravin N.V."/>
        </authorList>
    </citation>
    <scope>NUCLEOTIDE SEQUENCE</scope>
    <source>
        <strain evidence="2">RBS10-49</strain>
    </source>
</reference>
<dbReference type="Proteomes" id="UP000244180">
    <property type="component" value="Unassembled WGS sequence"/>
</dbReference>
<accession>A0A2T5GA57</accession>
<dbReference type="InterPro" id="IPR007557">
    <property type="entry name" value="PSP1_C"/>
</dbReference>
<evidence type="ECO:0000259" key="1">
    <source>
        <dbReference type="PROSITE" id="PS51411"/>
    </source>
</evidence>
<dbReference type="PANTHER" id="PTHR43830:SF3">
    <property type="entry name" value="PROTEIN PSP1"/>
    <property type="match status" value="1"/>
</dbReference>
<feature type="domain" description="PSP1 C-terminal" evidence="1">
    <location>
        <begin position="61"/>
        <end position="146"/>
    </location>
</feature>
<proteinExistence type="predicted"/>
<dbReference type="Pfam" id="PF04468">
    <property type="entry name" value="PSP1"/>
    <property type="match status" value="1"/>
</dbReference>
<name>A0A2T5GA57_HYDSH</name>
<dbReference type="EMBL" id="JAHHQF010000047">
    <property type="protein sequence ID" value="MBT9282014.1"/>
    <property type="molecule type" value="Genomic_DNA"/>
</dbReference>
<evidence type="ECO:0000313" key="2">
    <source>
        <dbReference type="EMBL" id="MBT9282014.1"/>
    </source>
</evidence>
<gene>
    <name evidence="3" type="ORF">HSCHL_2149</name>
    <name evidence="2" type="ORF">KM312_05080</name>
</gene>
<organism evidence="3 4">
    <name type="scientific">Hydrogenibacillus schlegelii</name>
    <name type="common">Bacillus schlegelii</name>
    <dbReference type="NCBI Taxonomy" id="1484"/>
    <lineage>
        <taxon>Bacteria</taxon>
        <taxon>Bacillati</taxon>
        <taxon>Bacillota</taxon>
        <taxon>Bacilli</taxon>
        <taxon>Bacillales</taxon>
        <taxon>Bacillales Family X. Incertae Sedis</taxon>
        <taxon>Hydrogenibacillus</taxon>
    </lineage>
</organism>
<dbReference type="InterPro" id="IPR047767">
    <property type="entry name" value="PSP1-like"/>
</dbReference>
<evidence type="ECO:0000313" key="4">
    <source>
        <dbReference type="Proteomes" id="UP000244180"/>
    </source>
</evidence>
<dbReference type="Proteomes" id="UP000748108">
    <property type="component" value="Unassembled WGS sequence"/>
</dbReference>
<dbReference type="EMBL" id="PEBV01000017">
    <property type="protein sequence ID" value="PTQ53072.1"/>
    <property type="molecule type" value="Genomic_DNA"/>
</dbReference>
<dbReference type="PROSITE" id="PS51411">
    <property type="entry name" value="PSP1_C"/>
    <property type="match status" value="1"/>
</dbReference>
<sequence length="271" mass="30300">MVEIIGVRFKKAGRIYYFDPGEAEVSVGDGVIVETIRGIEYGRVVLGRRLVPEEDVVLPLRPLIRRADAADEAVVAQNREDANRAIPVARELIAAHGLPMRLIDAEYTFDRAKLIFYFAADGRVDFRALVRDLAAVFRTRIELRQIGVRDQAKLIGGIGPCGRVLCCSSFLGEFEPVTIKMAKDQNLVLNPTKISGLCGRLMCCLTYENDQYESAREMLPDLGEEIETPYGSGRVVGLNLLDRIVQIALSGGQTVELPWESLVAYWQERWQ</sequence>
<comment type="caution">
    <text evidence="3">The sequence shown here is derived from an EMBL/GenBank/DDBJ whole genome shotgun (WGS) entry which is preliminary data.</text>
</comment>
<dbReference type="GO" id="GO:0005737">
    <property type="term" value="C:cytoplasm"/>
    <property type="evidence" value="ECO:0007669"/>
    <property type="project" value="TreeGrafter"/>
</dbReference>
<dbReference type="AlphaFoldDB" id="A0A2T5GA57"/>
<evidence type="ECO:0000313" key="3">
    <source>
        <dbReference type="EMBL" id="PTQ53072.1"/>
    </source>
</evidence>